<reference evidence="1 2" key="1">
    <citation type="journal article" date="2011" name="J. Bacteriol.">
        <title>Genome sequences of the biotechnologically important Bacillus megaterium strains QM B1551 and DSM319.</title>
        <authorList>
            <person name="Eppinger M."/>
            <person name="Bunk B."/>
            <person name="Johns M.A."/>
            <person name="Edirisinghe J.N."/>
            <person name="Kutumbaka K.K."/>
            <person name="Koenig S.S."/>
            <person name="Huot Creasy H."/>
            <person name="Rosovitz M.J."/>
            <person name="Riley D.R."/>
            <person name="Daugherty S."/>
            <person name="Martin M."/>
            <person name="Elbourne L.D."/>
            <person name="Paulsen I."/>
            <person name="Biedendieck R."/>
            <person name="Braun C."/>
            <person name="Grayburn S."/>
            <person name="Dhingra S."/>
            <person name="Lukyanchuk V."/>
            <person name="Ball B."/>
            <person name="Ul-Qamar R."/>
            <person name="Seibel J."/>
            <person name="Bremer E."/>
            <person name="Jahn D."/>
            <person name="Ravel J."/>
            <person name="Vary P.S."/>
        </authorList>
    </citation>
    <scope>NUCLEOTIDE SEQUENCE [LARGE SCALE GENOMIC DNA]</scope>
    <source>
        <strain evidence="2">ATCC 12872 / QMB1551</strain>
        <plasmid evidence="1">pBM700</plasmid>
    </source>
</reference>
<geneLocation type="plasmid" evidence="1 2">
    <name>pBM700</name>
</geneLocation>
<dbReference type="EMBL" id="CP001990">
    <property type="protein sequence ID" value="ADE72639.1"/>
    <property type="molecule type" value="Genomic_DNA"/>
</dbReference>
<dbReference type="KEGG" id="bmq:BMQ_pBM70097"/>
<evidence type="ECO:0000313" key="1">
    <source>
        <dbReference type="EMBL" id="ADE72639.1"/>
    </source>
</evidence>
<keyword evidence="1" id="KW-0614">Plasmid</keyword>
<gene>
    <name evidence="1" type="ordered locus">BMQ_pBM70097</name>
</gene>
<organism evidence="1 2">
    <name type="scientific">Priestia megaterium (strain ATCC 12872 / QMB1551)</name>
    <name type="common">Bacillus megaterium</name>
    <dbReference type="NCBI Taxonomy" id="545693"/>
    <lineage>
        <taxon>Bacteria</taxon>
        <taxon>Bacillati</taxon>
        <taxon>Bacillota</taxon>
        <taxon>Bacilli</taxon>
        <taxon>Bacillales</taxon>
        <taxon>Bacillaceae</taxon>
        <taxon>Priestia</taxon>
    </lineage>
</organism>
<dbReference type="AlphaFoldDB" id="D5E4B4"/>
<keyword evidence="2" id="KW-1185">Reference proteome</keyword>
<dbReference type="Proteomes" id="UP000000935">
    <property type="component" value="Plasmid pBM700"/>
</dbReference>
<accession>D5E4B4</accession>
<sequence length="45" mass="5347">MKDFLRGIGKERMHKKAVFYTYARPHKNSLYESSIPFKGCCFFDV</sequence>
<protein>
    <submittedName>
        <fullName evidence="1">Uncharacterized protein</fullName>
    </submittedName>
</protein>
<proteinExistence type="predicted"/>
<evidence type="ECO:0000313" key="2">
    <source>
        <dbReference type="Proteomes" id="UP000000935"/>
    </source>
</evidence>
<dbReference type="HOGENOM" id="CLU_3196200_0_0_9"/>
<name>D5E4B4_PRIM1</name>